<evidence type="ECO:0000313" key="5">
    <source>
        <dbReference type="EMBL" id="GAA3699538.1"/>
    </source>
</evidence>
<evidence type="ECO:0000256" key="2">
    <source>
        <dbReference type="ARBA" id="ARBA00009077"/>
    </source>
</evidence>
<dbReference type="RefSeq" id="WP_344811699.1">
    <property type="nucleotide sequence ID" value="NZ_BAAAYX010000003.1"/>
</dbReference>
<reference evidence="6" key="1">
    <citation type="journal article" date="2019" name="Int. J. Syst. Evol. Microbiol.">
        <title>The Global Catalogue of Microorganisms (GCM) 10K type strain sequencing project: providing services to taxonomists for standard genome sequencing and annotation.</title>
        <authorList>
            <consortium name="The Broad Institute Genomics Platform"/>
            <consortium name="The Broad Institute Genome Sequencing Center for Infectious Disease"/>
            <person name="Wu L."/>
            <person name="Ma J."/>
        </authorList>
    </citation>
    <scope>NUCLEOTIDE SEQUENCE [LARGE SCALE GENOMIC DNA]</scope>
    <source>
        <strain evidence="6">JCM 16548</strain>
    </source>
</reference>
<keyword evidence="3 4" id="KW-0663">Pyridoxal phosphate</keyword>
<evidence type="ECO:0000256" key="4">
    <source>
        <dbReference type="RuleBase" id="RU362118"/>
    </source>
</evidence>
<keyword evidence="5" id="KW-0808">Transferase</keyword>
<evidence type="ECO:0000256" key="1">
    <source>
        <dbReference type="ARBA" id="ARBA00001933"/>
    </source>
</evidence>
<dbReference type="PIRSF" id="PIRSF001434">
    <property type="entry name" value="CGS"/>
    <property type="match status" value="1"/>
</dbReference>
<dbReference type="Pfam" id="PF01053">
    <property type="entry name" value="Cys_Met_Meta_PP"/>
    <property type="match status" value="1"/>
</dbReference>
<dbReference type="InterPro" id="IPR015421">
    <property type="entry name" value="PyrdxlP-dep_Trfase_major"/>
</dbReference>
<comment type="cofactor">
    <cofactor evidence="1 4">
        <name>pyridoxal 5'-phosphate</name>
        <dbReference type="ChEBI" id="CHEBI:597326"/>
    </cofactor>
</comment>
<dbReference type="InterPro" id="IPR015422">
    <property type="entry name" value="PyrdxlP-dep_Trfase_small"/>
</dbReference>
<evidence type="ECO:0000313" key="6">
    <source>
        <dbReference type="Proteomes" id="UP001500051"/>
    </source>
</evidence>
<evidence type="ECO:0000256" key="3">
    <source>
        <dbReference type="ARBA" id="ARBA00022898"/>
    </source>
</evidence>
<dbReference type="Gene3D" id="3.40.640.10">
    <property type="entry name" value="Type I PLP-dependent aspartate aminotransferase-like (Major domain)"/>
    <property type="match status" value="1"/>
</dbReference>
<dbReference type="SUPFAM" id="SSF53383">
    <property type="entry name" value="PLP-dependent transferases"/>
    <property type="match status" value="1"/>
</dbReference>
<keyword evidence="6" id="KW-1185">Reference proteome</keyword>
<dbReference type="InterPro" id="IPR015424">
    <property type="entry name" value="PyrdxlP-dep_Trfase"/>
</dbReference>
<dbReference type="PANTHER" id="PTHR11808:SF15">
    <property type="entry name" value="CYSTATHIONINE GAMMA-LYASE"/>
    <property type="match status" value="1"/>
</dbReference>
<organism evidence="5 6">
    <name type="scientific">Microlunatus aurantiacus</name>
    <dbReference type="NCBI Taxonomy" id="446786"/>
    <lineage>
        <taxon>Bacteria</taxon>
        <taxon>Bacillati</taxon>
        <taxon>Actinomycetota</taxon>
        <taxon>Actinomycetes</taxon>
        <taxon>Propionibacteriales</taxon>
        <taxon>Propionibacteriaceae</taxon>
        <taxon>Microlunatus</taxon>
    </lineage>
</organism>
<dbReference type="Proteomes" id="UP001500051">
    <property type="component" value="Unassembled WGS sequence"/>
</dbReference>
<dbReference type="InterPro" id="IPR054542">
    <property type="entry name" value="Cys_met_metab_PP"/>
</dbReference>
<keyword evidence="5" id="KW-0032">Aminotransferase</keyword>
<name>A0ABP7D1K0_9ACTN</name>
<dbReference type="GO" id="GO:0008483">
    <property type="term" value="F:transaminase activity"/>
    <property type="evidence" value="ECO:0007669"/>
    <property type="project" value="UniProtKB-KW"/>
</dbReference>
<comment type="similarity">
    <text evidence="2 4">Belongs to the trans-sulfuration enzymes family.</text>
</comment>
<dbReference type="PROSITE" id="PS00868">
    <property type="entry name" value="CYS_MET_METAB_PP"/>
    <property type="match status" value="1"/>
</dbReference>
<protein>
    <submittedName>
        <fullName evidence="5">Aminotransferase class I/II-fold pyridoxal phosphate-dependent enzyme</fullName>
    </submittedName>
</protein>
<gene>
    <name evidence="5" type="ORF">GCM10022204_15120</name>
</gene>
<sequence>MTSSTPVPPHRPVALHPTTVAVHAGRPATEPDAPLNPPVVFAATYVGVEPSGQGERGYGRYGNPTWSALEEAVGALEGGTALAYGSGMAAAHAALELVPAGGVLVLPTHCYLGVAASAEERAARDGLQLRRVDIANTDEVLAAADGADLVWLESPTNPMMEVADLPALCGALRGRVTTVVDSTFATPLRQQPLELGADLVLHSGTKFISGHSDALLGLLVGRDGTLMSRLEGVRKLHGAAPGTMEAYLVLRGLRTLPLRLNAAEANAQVLAERLAAHPAVNRVRYPGLADDPGHAVAARTMSGPGSLLSIELADGPTAIAFVAALELWVFATSLGGVESMLERRRRWAGELATVPEGLVRLSVGIEHVEDLWADLAQALDAAAGPSDGAGSVDD</sequence>
<dbReference type="PANTHER" id="PTHR11808">
    <property type="entry name" value="TRANS-SULFURATION ENZYME FAMILY MEMBER"/>
    <property type="match status" value="1"/>
</dbReference>
<dbReference type="EMBL" id="BAAAYX010000003">
    <property type="protein sequence ID" value="GAA3699538.1"/>
    <property type="molecule type" value="Genomic_DNA"/>
</dbReference>
<accession>A0ABP7D1K0</accession>
<comment type="caution">
    <text evidence="5">The sequence shown here is derived from an EMBL/GenBank/DDBJ whole genome shotgun (WGS) entry which is preliminary data.</text>
</comment>
<proteinExistence type="inferred from homology"/>
<dbReference type="InterPro" id="IPR000277">
    <property type="entry name" value="Cys/Met-Metab_PyrdxlP-dep_enz"/>
</dbReference>
<dbReference type="Gene3D" id="3.90.1150.10">
    <property type="entry name" value="Aspartate Aminotransferase, domain 1"/>
    <property type="match status" value="1"/>
</dbReference>